<dbReference type="SUPFAM" id="SSF54495">
    <property type="entry name" value="UBC-like"/>
    <property type="match status" value="1"/>
</dbReference>
<comment type="caution">
    <text evidence="7">The sequence shown here is derived from an EMBL/GenBank/DDBJ whole genome shotgun (WGS) entry which is preliminary data.</text>
</comment>
<keyword evidence="5" id="KW-0472">Membrane</keyword>
<dbReference type="PANTHER" id="PTHR24067">
    <property type="entry name" value="UBIQUITIN-CONJUGATING ENZYME E2"/>
    <property type="match status" value="1"/>
</dbReference>
<keyword evidence="2" id="KW-0833">Ubl conjugation pathway</keyword>
<evidence type="ECO:0000256" key="5">
    <source>
        <dbReference type="SAM" id="Phobius"/>
    </source>
</evidence>
<keyword evidence="5" id="KW-1133">Transmembrane helix</keyword>
<evidence type="ECO:0000256" key="2">
    <source>
        <dbReference type="ARBA" id="ARBA00022786"/>
    </source>
</evidence>
<keyword evidence="8" id="KW-1185">Reference proteome</keyword>
<name>A0A1E5RSW6_9ASCO</name>
<organism evidence="7 8">
    <name type="scientific">Hanseniaspora opuntiae</name>
    <dbReference type="NCBI Taxonomy" id="211096"/>
    <lineage>
        <taxon>Eukaryota</taxon>
        <taxon>Fungi</taxon>
        <taxon>Dikarya</taxon>
        <taxon>Ascomycota</taxon>
        <taxon>Saccharomycotina</taxon>
        <taxon>Saccharomycetes</taxon>
        <taxon>Saccharomycodales</taxon>
        <taxon>Saccharomycodaceae</taxon>
        <taxon>Hanseniaspora</taxon>
    </lineage>
</organism>
<evidence type="ECO:0000313" key="7">
    <source>
        <dbReference type="EMBL" id="OEJ89959.1"/>
    </source>
</evidence>
<dbReference type="AlphaFoldDB" id="A0A1E5RSW6"/>
<keyword evidence="3" id="KW-0067">ATP-binding</keyword>
<comment type="pathway">
    <text evidence="4">Protein modification.</text>
</comment>
<dbReference type="Gene3D" id="3.10.110.10">
    <property type="entry name" value="Ubiquitin Conjugating Enzyme"/>
    <property type="match status" value="1"/>
</dbReference>
<protein>
    <submittedName>
        <fullName evidence="7">Ubiquitin-conjugating enzyme E2 6</fullName>
    </submittedName>
</protein>
<evidence type="ECO:0000259" key="6">
    <source>
        <dbReference type="PROSITE" id="PS50127"/>
    </source>
</evidence>
<sequence>MSKAIALKRLTKEYQSVKKNPDDLIEIRLDEDNMLNVYYILTGSPNTPFEGGRYFGIIKAPDNYPFSPPSIMMYTPNGRFMESTKICLSMSDFHPESWNAGWSVTRTIPMALLSFMNSDEFSSGCVSTTDDAKRRYAERSLEWNCKHTMFKKIFPDRIKEYEQLQKQTNVTKKIENDVVGESDNIENLQTSPLDPEDSIRARKLHSNDENDEKKSNKLVNLTLITAIVIFIGYLLK</sequence>
<dbReference type="Proteomes" id="UP000095605">
    <property type="component" value="Unassembled WGS sequence"/>
</dbReference>
<dbReference type="InterPro" id="IPR016135">
    <property type="entry name" value="UBQ-conjugating_enzyme/RWD"/>
</dbReference>
<keyword evidence="1" id="KW-0547">Nucleotide-binding</keyword>
<dbReference type="InterPro" id="IPR050113">
    <property type="entry name" value="Ub_conjugating_enzyme"/>
</dbReference>
<dbReference type="CDD" id="cd23799">
    <property type="entry name" value="UBCc_UBE2J"/>
    <property type="match status" value="1"/>
</dbReference>
<evidence type="ECO:0000256" key="3">
    <source>
        <dbReference type="ARBA" id="ARBA00022840"/>
    </source>
</evidence>
<dbReference type="Pfam" id="PF00179">
    <property type="entry name" value="UQ_con"/>
    <property type="match status" value="1"/>
</dbReference>
<accession>A0A1E5RSW6</accession>
<dbReference type="SMART" id="SM00212">
    <property type="entry name" value="UBCc"/>
    <property type="match status" value="1"/>
</dbReference>
<dbReference type="GO" id="GO:0005524">
    <property type="term" value="F:ATP binding"/>
    <property type="evidence" value="ECO:0007669"/>
    <property type="project" value="UniProtKB-KW"/>
</dbReference>
<evidence type="ECO:0000313" key="8">
    <source>
        <dbReference type="Proteomes" id="UP000095605"/>
    </source>
</evidence>
<dbReference type="OrthoDB" id="1158011at2759"/>
<evidence type="ECO:0000256" key="1">
    <source>
        <dbReference type="ARBA" id="ARBA00022741"/>
    </source>
</evidence>
<dbReference type="EMBL" id="LPNL01000003">
    <property type="protein sequence ID" value="OEJ89959.1"/>
    <property type="molecule type" value="Genomic_DNA"/>
</dbReference>
<evidence type="ECO:0000256" key="4">
    <source>
        <dbReference type="ARBA" id="ARBA00043952"/>
    </source>
</evidence>
<gene>
    <name evidence="7" type="ORF">AWRI3578_g1391</name>
</gene>
<dbReference type="InterPro" id="IPR000608">
    <property type="entry name" value="UBC"/>
</dbReference>
<dbReference type="FunFam" id="3.10.110.10:FF:000109">
    <property type="entry name" value="Ubiquitin-conjugating enzyme E2 J2-like"/>
    <property type="match status" value="1"/>
</dbReference>
<dbReference type="PROSITE" id="PS50127">
    <property type="entry name" value="UBC_2"/>
    <property type="match status" value="1"/>
</dbReference>
<reference evidence="8" key="1">
    <citation type="journal article" date="2016" name="Genome Announc.">
        <title>Genome sequences of three species of Hanseniaspora isolated from spontaneous wine fermentations.</title>
        <authorList>
            <person name="Sternes P.R."/>
            <person name="Lee D."/>
            <person name="Kutyna D.R."/>
            <person name="Borneman A.R."/>
        </authorList>
    </citation>
    <scope>NUCLEOTIDE SEQUENCE [LARGE SCALE GENOMIC DNA]</scope>
    <source>
        <strain evidence="8">AWRI3578</strain>
    </source>
</reference>
<keyword evidence="5" id="KW-0812">Transmembrane</keyword>
<feature type="domain" description="UBC core" evidence="6">
    <location>
        <begin position="5"/>
        <end position="163"/>
    </location>
</feature>
<feature type="transmembrane region" description="Helical" evidence="5">
    <location>
        <begin position="218"/>
        <end position="235"/>
    </location>
</feature>
<proteinExistence type="predicted"/>